<dbReference type="Gene3D" id="2.60.40.10">
    <property type="entry name" value="Immunoglobulins"/>
    <property type="match status" value="2"/>
</dbReference>
<dbReference type="EMBL" id="ABOX02000010">
    <property type="protein sequence ID" value="EEF61429.1"/>
    <property type="molecule type" value="Genomic_DNA"/>
</dbReference>
<dbReference type="SUPFAM" id="SSF50952">
    <property type="entry name" value="Soluble quinoprotein glucose dehydrogenase"/>
    <property type="match status" value="1"/>
</dbReference>
<dbReference type="PANTHER" id="PTHR19328:SF75">
    <property type="entry name" value="ALDOSE SUGAR DEHYDROGENASE YLII"/>
    <property type="match status" value="1"/>
</dbReference>
<feature type="signal peptide" evidence="1">
    <location>
        <begin position="1"/>
        <end position="25"/>
    </location>
</feature>
<feature type="domain" description="Glucose/Sorbosone dehydrogenase" evidence="2">
    <location>
        <begin position="372"/>
        <end position="638"/>
    </location>
</feature>
<evidence type="ECO:0000259" key="2">
    <source>
        <dbReference type="Pfam" id="PF07995"/>
    </source>
</evidence>
<protein>
    <submittedName>
        <fullName evidence="3">Glucose/sorbosone dehydrogenase-like protein</fullName>
    </submittedName>
</protein>
<keyword evidence="1" id="KW-0732">Signal</keyword>
<comment type="caution">
    <text evidence="3">The sequence shown here is derived from an EMBL/GenBank/DDBJ whole genome shotgun (WGS) entry which is preliminary data.</text>
</comment>
<dbReference type="Pfam" id="PF07995">
    <property type="entry name" value="GSDH"/>
    <property type="match status" value="1"/>
</dbReference>
<evidence type="ECO:0000256" key="1">
    <source>
        <dbReference type="SAM" id="SignalP"/>
    </source>
</evidence>
<dbReference type="AlphaFoldDB" id="B9XFR5"/>
<sequence precursor="true">MKPHTNYILMGLCCIALFSPLSSRAATVWNGPVITYNQPASDPTQAANRDQLTPNVSLTRAISSGMFNGVTETAYTHNFSPADTEWAVGSLADYATLTYTDWETAGAGNPVINLPGQQLVLHLKSDDIYLSLKFTYLGGHFAGGFTYDRSTPAAANVPPTVAISSPANSASFTAPAIVPITATAQDSDGSVTNVSFFDGGTFLGGTNNIPYTVTAALSAGSHALTAVATDNLGLSTTSSVVNVTVSNGNTPPSVTITNPIDNAILSSSLAVSIRASASDTDGAVTNVQFFDGLLSLGNATNSPYSVTASLAVGLHTLTAVASDNLGAKATSAPVHVTMGRYLPPITNGDISLLLQPIATGLAAPDYAINPPGDHSRLFVIEQNGLLRVIQNGTMLPEPALDIQSRVSPPLVRTNANDERGFLGLAFHPGYTNPASPGYRTLYTYNSEQIPAATMPTYPVPTTATNNYKNVVNEWKISSTNASVVDPTSRREVISFGKNAGNHNGGTLAFGPDGYMYLALGDGGDANDVGLSHIVPGGNAQNLSTPLGKFLRFDPLNPALTPGSSDPISANGQYRIPANNPFQGPGQLKEIYAYGMRNPYRFSFDHVTGDLIHSDVGQNNVEEIDRIVMGGNYGWPIKEGDFLFNRTNGPAGAAGTIGAPPGNRSPGSPAGLIDPISGTLGTLEYDHNDGISIIGGFVYRGSAIPELYGKYIFGDLALKTAPVRADGRIFYADLQTGLIKAFPLPQFGGSAVLPNGLTVHGFGQDADGELYALVTNTSANGTGGIVYKLASLRRLVAKLSGNSLDISWPVAGGRLQVQTNGLGSNWFDVPNTTGTNHVVVPIDPANTNVSYRLALP</sequence>
<dbReference type="InterPro" id="IPR012938">
    <property type="entry name" value="Glc/Sorbosone_DH"/>
</dbReference>
<dbReference type="PANTHER" id="PTHR19328">
    <property type="entry name" value="HEDGEHOG-INTERACTING PROTEIN"/>
    <property type="match status" value="1"/>
</dbReference>
<dbReference type="InterPro" id="IPR011041">
    <property type="entry name" value="Quinoprot_gluc/sorb_DH_b-prop"/>
</dbReference>
<dbReference type="Pfam" id="PF17957">
    <property type="entry name" value="Big_7"/>
    <property type="match status" value="2"/>
</dbReference>
<gene>
    <name evidence="3" type="ORF">Cflav_PD4450</name>
</gene>
<name>B9XFR5_PEDPL</name>
<accession>B9XFR5</accession>
<organism evidence="3 4">
    <name type="scientific">Pedosphaera parvula (strain Ellin514)</name>
    <dbReference type="NCBI Taxonomy" id="320771"/>
    <lineage>
        <taxon>Bacteria</taxon>
        <taxon>Pseudomonadati</taxon>
        <taxon>Verrucomicrobiota</taxon>
        <taxon>Pedosphaerae</taxon>
        <taxon>Pedosphaerales</taxon>
        <taxon>Pedosphaeraceae</taxon>
        <taxon>Pedosphaera</taxon>
    </lineage>
</organism>
<dbReference type="RefSeq" id="WP_007414661.1">
    <property type="nucleotide sequence ID" value="NZ_ABOX02000010.1"/>
</dbReference>
<reference evidence="3 4" key="1">
    <citation type="journal article" date="2011" name="J. Bacteriol.">
        <title>Genome sequence of 'Pedosphaera parvula' Ellin514, an aerobic Verrucomicrobial isolate from pasture soil.</title>
        <authorList>
            <person name="Kant R."/>
            <person name="van Passel M.W."/>
            <person name="Sangwan P."/>
            <person name="Palva A."/>
            <person name="Lucas S."/>
            <person name="Copeland A."/>
            <person name="Lapidus A."/>
            <person name="Glavina Del Rio T."/>
            <person name="Dalin E."/>
            <person name="Tice H."/>
            <person name="Bruce D."/>
            <person name="Goodwin L."/>
            <person name="Pitluck S."/>
            <person name="Chertkov O."/>
            <person name="Larimer F.W."/>
            <person name="Land M.L."/>
            <person name="Hauser L."/>
            <person name="Brettin T.S."/>
            <person name="Detter J.C."/>
            <person name="Han S."/>
            <person name="de Vos W.M."/>
            <person name="Janssen P.H."/>
            <person name="Smidt H."/>
        </authorList>
    </citation>
    <scope>NUCLEOTIDE SEQUENCE [LARGE SCALE GENOMIC DNA]</scope>
    <source>
        <strain evidence="3 4">Ellin514</strain>
    </source>
</reference>
<feature type="chain" id="PRO_5002892978" evidence="1">
    <location>
        <begin position="26"/>
        <end position="855"/>
    </location>
</feature>
<proteinExistence type="predicted"/>
<dbReference type="STRING" id="320771.Cflav_PD4450"/>
<evidence type="ECO:0000313" key="3">
    <source>
        <dbReference type="EMBL" id="EEF61429.1"/>
    </source>
</evidence>
<keyword evidence="4" id="KW-1185">Reference proteome</keyword>
<dbReference type="InterPro" id="IPR011042">
    <property type="entry name" value="6-blade_b-propeller_TolB-like"/>
</dbReference>
<dbReference type="InterPro" id="IPR013783">
    <property type="entry name" value="Ig-like_fold"/>
</dbReference>
<dbReference type="Gene3D" id="2.120.10.30">
    <property type="entry name" value="TolB, C-terminal domain"/>
    <property type="match status" value="1"/>
</dbReference>
<evidence type="ECO:0000313" key="4">
    <source>
        <dbReference type="Proteomes" id="UP000003688"/>
    </source>
</evidence>
<dbReference type="Proteomes" id="UP000003688">
    <property type="component" value="Unassembled WGS sequence"/>
</dbReference>